<dbReference type="InterPro" id="IPR017850">
    <property type="entry name" value="Alkaline_phosphatase_core_sf"/>
</dbReference>
<dbReference type="PROSITE" id="PS00523">
    <property type="entry name" value="SULFATASE_1"/>
    <property type="match status" value="1"/>
</dbReference>
<dbReference type="RefSeq" id="WP_235293782.1">
    <property type="nucleotide sequence ID" value="NZ_BSOH01000020.1"/>
</dbReference>
<keyword evidence="7" id="KW-1185">Reference proteome</keyword>
<evidence type="ECO:0000313" key="7">
    <source>
        <dbReference type="Proteomes" id="UP001156666"/>
    </source>
</evidence>
<gene>
    <name evidence="6" type="primary">atsA</name>
    <name evidence="6" type="ORF">GCM10007940_30340</name>
</gene>
<reference evidence="6" key="2">
    <citation type="submission" date="2023-01" db="EMBL/GenBank/DDBJ databases">
        <title>Draft genome sequence of Portibacter lacus strain NBRC 108769.</title>
        <authorList>
            <person name="Sun Q."/>
            <person name="Mori K."/>
        </authorList>
    </citation>
    <scope>NUCLEOTIDE SEQUENCE</scope>
    <source>
        <strain evidence="6">NBRC 108769</strain>
    </source>
</reference>
<evidence type="ECO:0000256" key="2">
    <source>
        <dbReference type="ARBA" id="ARBA00022723"/>
    </source>
</evidence>
<dbReference type="Gene3D" id="3.40.720.10">
    <property type="entry name" value="Alkaline Phosphatase, subunit A"/>
    <property type="match status" value="1"/>
</dbReference>
<keyword evidence="3" id="KW-0378">Hydrolase</keyword>
<organism evidence="6 7">
    <name type="scientific">Portibacter lacus</name>
    <dbReference type="NCBI Taxonomy" id="1099794"/>
    <lineage>
        <taxon>Bacteria</taxon>
        <taxon>Pseudomonadati</taxon>
        <taxon>Bacteroidota</taxon>
        <taxon>Saprospiria</taxon>
        <taxon>Saprospirales</taxon>
        <taxon>Haliscomenobacteraceae</taxon>
        <taxon>Portibacter</taxon>
    </lineage>
</organism>
<evidence type="ECO:0000259" key="5">
    <source>
        <dbReference type="Pfam" id="PF00884"/>
    </source>
</evidence>
<dbReference type="InterPro" id="IPR024607">
    <property type="entry name" value="Sulfatase_CS"/>
</dbReference>
<protein>
    <submittedName>
        <fullName evidence="6">N-acetylgalactosamine-6-sulfatase</fullName>
    </submittedName>
</protein>
<dbReference type="InterPro" id="IPR050738">
    <property type="entry name" value="Sulfatase"/>
</dbReference>
<dbReference type="GO" id="GO:0046872">
    <property type="term" value="F:metal ion binding"/>
    <property type="evidence" value="ECO:0007669"/>
    <property type="project" value="UniProtKB-KW"/>
</dbReference>
<dbReference type="InterPro" id="IPR000917">
    <property type="entry name" value="Sulfatase_N"/>
</dbReference>
<evidence type="ECO:0000256" key="1">
    <source>
        <dbReference type="ARBA" id="ARBA00008779"/>
    </source>
</evidence>
<keyword evidence="4" id="KW-0106">Calcium</keyword>
<dbReference type="GO" id="GO:0004065">
    <property type="term" value="F:arylsulfatase activity"/>
    <property type="evidence" value="ECO:0007669"/>
    <property type="project" value="TreeGrafter"/>
</dbReference>
<evidence type="ECO:0000256" key="3">
    <source>
        <dbReference type="ARBA" id="ARBA00022801"/>
    </source>
</evidence>
<dbReference type="CDD" id="cd16146">
    <property type="entry name" value="ARS_like"/>
    <property type="match status" value="1"/>
</dbReference>
<dbReference type="PANTHER" id="PTHR42693:SF53">
    <property type="entry name" value="ENDO-4-O-SULFATASE"/>
    <property type="match status" value="1"/>
</dbReference>
<comment type="caution">
    <text evidence="6">The sequence shown here is derived from an EMBL/GenBank/DDBJ whole genome shotgun (WGS) entry which is preliminary data.</text>
</comment>
<reference evidence="6" key="1">
    <citation type="journal article" date="2014" name="Int. J. Syst. Evol. Microbiol.">
        <title>Complete genome sequence of Corynebacterium casei LMG S-19264T (=DSM 44701T), isolated from a smear-ripened cheese.</title>
        <authorList>
            <consortium name="US DOE Joint Genome Institute (JGI-PGF)"/>
            <person name="Walter F."/>
            <person name="Albersmeier A."/>
            <person name="Kalinowski J."/>
            <person name="Ruckert C."/>
        </authorList>
    </citation>
    <scope>NUCLEOTIDE SEQUENCE</scope>
    <source>
        <strain evidence="6">NBRC 108769</strain>
    </source>
</reference>
<dbReference type="Pfam" id="PF00884">
    <property type="entry name" value="Sulfatase"/>
    <property type="match status" value="1"/>
</dbReference>
<comment type="similarity">
    <text evidence="1">Belongs to the sulfatase family.</text>
</comment>
<evidence type="ECO:0000313" key="6">
    <source>
        <dbReference type="EMBL" id="GLR18418.1"/>
    </source>
</evidence>
<accession>A0AA37WF20</accession>
<name>A0AA37WF20_9BACT</name>
<dbReference type="AlphaFoldDB" id="A0AA37WF20"/>
<dbReference type="PANTHER" id="PTHR42693">
    <property type="entry name" value="ARYLSULFATASE FAMILY MEMBER"/>
    <property type="match status" value="1"/>
</dbReference>
<dbReference type="SUPFAM" id="SSF53649">
    <property type="entry name" value="Alkaline phosphatase-like"/>
    <property type="match status" value="1"/>
</dbReference>
<dbReference type="EMBL" id="BSOH01000020">
    <property type="protein sequence ID" value="GLR18418.1"/>
    <property type="molecule type" value="Genomic_DNA"/>
</dbReference>
<evidence type="ECO:0000256" key="4">
    <source>
        <dbReference type="ARBA" id="ARBA00022837"/>
    </source>
</evidence>
<proteinExistence type="inferred from homology"/>
<dbReference type="Proteomes" id="UP001156666">
    <property type="component" value="Unassembled WGS sequence"/>
</dbReference>
<sequence length="581" mass="65658">MKHLCTCFFLIIIFTLQISAQPNIIIILTDDQGWGDVSFNGNSNLSTPHIDELANNGIIFNRFFVEPVCSPTRAEILTGRYHVRSGVYSTSRGGERMNADEVTIAQILKNNGYKTAIYGKWHNGMQAPYHPNAKGFDDFYGFASGHWGNYFSPMLEHNGKIVQGNGFLADDLTDHAISYIENNKDHPFFLLLSLNTPHSPMQVPQKYWDGKKDKPLAIHNIYPASEDTMFTKAALAMVENIDDNVGRINAKISQLNLEEETIVIFMSDNGPNGVRWNGGMKGKKGSTDEGGVRVPMAMKWKGHIRPGIKTETIASGIDILPTLLDLVGIDHVYSNPIDGISLKSILNENSSEADRYLFQFWQKRTSVRSQYFRLDDQDRLYHMQLDSGQVRDVQQDYPEQYQAMLSAKKDWVDNVASLLDYDSSRPITIGYPGFEFHQIPARDAEFSGNIHRSNRHPNCTFLSNWTALNDEIYWNVDIVEEGDFSVEIFYTCPEEDVGSSFELTCGDARITSKITVAFDPPFTGAINDIYPRMESDTKDFKSMSIGEFRLSKGPQKLSLKALDIPGNSVMDFRLLMLRRVK</sequence>
<keyword evidence="2" id="KW-0479">Metal-binding</keyword>
<feature type="domain" description="Sulfatase N-terminal" evidence="5">
    <location>
        <begin position="22"/>
        <end position="329"/>
    </location>
</feature>